<evidence type="ECO:0000256" key="1">
    <source>
        <dbReference type="SAM" id="MobiDB-lite"/>
    </source>
</evidence>
<feature type="region of interest" description="Disordered" evidence="1">
    <location>
        <begin position="89"/>
        <end position="146"/>
    </location>
</feature>
<proteinExistence type="predicted"/>
<evidence type="ECO:0000313" key="2">
    <source>
        <dbReference type="EMBL" id="CAD8864227.1"/>
    </source>
</evidence>
<feature type="compositionally biased region" description="Low complexity" evidence="1">
    <location>
        <begin position="320"/>
        <end position="332"/>
    </location>
</feature>
<feature type="region of interest" description="Disordered" evidence="1">
    <location>
        <begin position="312"/>
        <end position="339"/>
    </location>
</feature>
<name>A0A7S1AT51_NOCSC</name>
<feature type="compositionally biased region" description="Polar residues" evidence="1">
    <location>
        <begin position="407"/>
        <end position="419"/>
    </location>
</feature>
<sequence>MLTGAAAAAAERGEEGATELLPEIATEGAHRVPLATPCEFVRRSGDERLPTRRLLGGAGFLLGEQLDVATLRGNDRTWSLGDELGVPREKLQDHRSSDPIGEQCSWGVEPSSQASMWKRRPTNEETHSDPCSFGSAAPPRSNPRDGLRVAFAHAGQRARGQAQNVFWTMQHWVLGDKGEANFSRDSRKSGAIDVDDLLTDKAAHQARPQLQKIGKWLAAQENIEQLLTDASSSNLDLGGRHGTEPLAHWDPFVVIDFDQVWEGGSTAASQNVEPARPRNLMERPHGCSTLGMFSFQEGLECDVHDVEETPRRAALHADDSGSSSTRSSQELSVAENPDEVAVESNTLSCEDNGCCHLRPGLMCQVGDDVYKGLGKGVVLTPLITVPKASACSTRGATVRDRPDTPRSLPQSVSAGTFPDSQGTPVRMCTPLLSASLSCCTGIISALWRSTAVLTSRLC</sequence>
<dbReference type="AlphaFoldDB" id="A0A7S1AT51"/>
<feature type="region of interest" description="Disordered" evidence="1">
    <location>
        <begin position="394"/>
        <end position="419"/>
    </location>
</feature>
<gene>
    <name evidence="2" type="ORF">NSCI0253_LOCUS38582</name>
</gene>
<reference evidence="2" key="1">
    <citation type="submission" date="2021-01" db="EMBL/GenBank/DDBJ databases">
        <authorList>
            <person name="Corre E."/>
            <person name="Pelletier E."/>
            <person name="Niang G."/>
            <person name="Scheremetjew M."/>
            <person name="Finn R."/>
            <person name="Kale V."/>
            <person name="Holt S."/>
            <person name="Cochrane G."/>
            <person name="Meng A."/>
            <person name="Brown T."/>
            <person name="Cohen L."/>
        </authorList>
    </citation>
    <scope>NUCLEOTIDE SEQUENCE</scope>
</reference>
<protein>
    <submittedName>
        <fullName evidence="2">Uncharacterized protein</fullName>
    </submittedName>
</protein>
<organism evidence="2">
    <name type="scientific">Noctiluca scintillans</name>
    <name type="common">Sea sparkle</name>
    <name type="synonym">Red tide dinoflagellate</name>
    <dbReference type="NCBI Taxonomy" id="2966"/>
    <lineage>
        <taxon>Eukaryota</taxon>
        <taxon>Sar</taxon>
        <taxon>Alveolata</taxon>
        <taxon>Dinophyceae</taxon>
        <taxon>Noctilucales</taxon>
        <taxon>Noctilucaceae</taxon>
        <taxon>Noctiluca</taxon>
    </lineage>
</organism>
<accession>A0A7S1AT51</accession>
<dbReference type="EMBL" id="HBFQ01054261">
    <property type="protein sequence ID" value="CAD8864227.1"/>
    <property type="molecule type" value="Transcribed_RNA"/>
</dbReference>